<evidence type="ECO:0000256" key="2">
    <source>
        <dbReference type="ARBA" id="ARBA00022603"/>
    </source>
</evidence>
<evidence type="ECO:0000259" key="6">
    <source>
        <dbReference type="Pfam" id="PF00588"/>
    </source>
</evidence>
<dbReference type="EMBL" id="SIDB01000010">
    <property type="protein sequence ID" value="KAI3426975.1"/>
    <property type="molecule type" value="Genomic_DNA"/>
</dbReference>
<name>A0A9D4TJ41_CHLVU</name>
<evidence type="ECO:0000256" key="5">
    <source>
        <dbReference type="SAM" id="MobiDB-lite"/>
    </source>
</evidence>
<dbReference type="Pfam" id="PF00588">
    <property type="entry name" value="SpoU_methylase"/>
    <property type="match status" value="2"/>
</dbReference>
<evidence type="ECO:0000256" key="3">
    <source>
        <dbReference type="ARBA" id="ARBA00022679"/>
    </source>
</evidence>
<dbReference type="InterPro" id="IPR029026">
    <property type="entry name" value="tRNA_m1G_MTases_N"/>
</dbReference>
<dbReference type="InterPro" id="IPR029028">
    <property type="entry name" value="Alpha/beta_knot_MTases"/>
</dbReference>
<dbReference type="Gene3D" id="1.10.8.590">
    <property type="match status" value="1"/>
</dbReference>
<reference evidence="7" key="1">
    <citation type="journal article" date="2019" name="Plant J.">
        <title>Chlorella vulgaris genome assembly and annotation reveals the molecular basis for metabolic acclimation to high light conditions.</title>
        <authorList>
            <person name="Cecchin M."/>
            <person name="Marcolungo L."/>
            <person name="Rossato M."/>
            <person name="Girolomoni L."/>
            <person name="Cosentino E."/>
            <person name="Cuine S."/>
            <person name="Li-Beisson Y."/>
            <person name="Delledonne M."/>
            <person name="Ballottari M."/>
        </authorList>
    </citation>
    <scope>NUCLEOTIDE SEQUENCE</scope>
    <source>
        <strain evidence="7">211/11P</strain>
    </source>
</reference>
<gene>
    <name evidence="7" type="ORF">D9Q98_006919</name>
</gene>
<dbReference type="InterPro" id="IPR004384">
    <property type="entry name" value="RNA_MeTrfase_TrmJ/LasT"/>
</dbReference>
<dbReference type="GO" id="GO:0002128">
    <property type="term" value="P:tRNA nucleoside ribose methylation"/>
    <property type="evidence" value="ECO:0007669"/>
    <property type="project" value="TreeGrafter"/>
</dbReference>
<evidence type="ECO:0000256" key="4">
    <source>
        <dbReference type="ARBA" id="ARBA00022691"/>
    </source>
</evidence>
<evidence type="ECO:0000313" key="7">
    <source>
        <dbReference type="EMBL" id="KAI3426975.1"/>
    </source>
</evidence>
<keyword evidence="8" id="KW-1185">Reference proteome</keyword>
<proteinExistence type="inferred from homology"/>
<feature type="domain" description="tRNA/rRNA methyltransferase SpoU type" evidence="6">
    <location>
        <begin position="211"/>
        <end position="261"/>
    </location>
</feature>
<comment type="similarity">
    <text evidence="1">Belongs to the class IV-like SAM-binding methyltransferase superfamily. RNA methyltransferase TrmH family.</text>
</comment>
<dbReference type="AlphaFoldDB" id="A0A9D4TJ41"/>
<dbReference type="GO" id="GO:0005829">
    <property type="term" value="C:cytosol"/>
    <property type="evidence" value="ECO:0007669"/>
    <property type="project" value="TreeGrafter"/>
</dbReference>
<evidence type="ECO:0000256" key="1">
    <source>
        <dbReference type="ARBA" id="ARBA00007228"/>
    </source>
</evidence>
<dbReference type="OrthoDB" id="241340at2759"/>
<dbReference type="GO" id="GO:0003723">
    <property type="term" value="F:RNA binding"/>
    <property type="evidence" value="ECO:0007669"/>
    <property type="project" value="InterPro"/>
</dbReference>
<dbReference type="Proteomes" id="UP001055712">
    <property type="component" value="Unassembled WGS sequence"/>
</dbReference>
<feature type="region of interest" description="Disordered" evidence="5">
    <location>
        <begin position="1"/>
        <end position="58"/>
    </location>
</feature>
<evidence type="ECO:0000313" key="8">
    <source>
        <dbReference type="Proteomes" id="UP001055712"/>
    </source>
</evidence>
<dbReference type="PANTHER" id="PTHR42786:SF2">
    <property type="entry name" value="TRNA (CYTIDINE_URIDINE-2'-O-)-METHYLTRANSFERASE TRMJ"/>
    <property type="match status" value="1"/>
</dbReference>
<protein>
    <recommendedName>
        <fullName evidence="6">tRNA/rRNA methyltransferase SpoU type domain-containing protein</fullName>
    </recommendedName>
</protein>
<dbReference type="PANTHER" id="PTHR42786">
    <property type="entry name" value="TRNA/RRNA METHYLTRANSFERASE"/>
    <property type="match status" value="1"/>
</dbReference>
<reference evidence="7" key="2">
    <citation type="submission" date="2020-11" db="EMBL/GenBank/DDBJ databases">
        <authorList>
            <person name="Cecchin M."/>
            <person name="Marcolungo L."/>
            <person name="Rossato M."/>
            <person name="Girolomoni L."/>
            <person name="Cosentino E."/>
            <person name="Cuine S."/>
            <person name="Li-Beisson Y."/>
            <person name="Delledonne M."/>
            <person name="Ballottari M."/>
        </authorList>
    </citation>
    <scope>NUCLEOTIDE SEQUENCE</scope>
    <source>
        <strain evidence="7">211/11P</strain>
        <tissue evidence="7">Whole cell</tissue>
    </source>
</reference>
<sequence>MGPALPSLKRRGRSRLKSLSGGPPAAALANGGLETQAAPTAPLQQQPPLQQQQTSKGNHRNELPLLLDGVRVVLVSPKTPANIGSVLRVAENFEAHDVVVVDPRCDPRSNEVDVTSCSSQVMQSMRVMPTLAAALADCTGSIGFTRRAGAGRIVHASLHQLLAQFPAAVPALLTAVEPQQSQQQDPQQQQHRLQDPQQPQQQQQTGSQEAAVGTATVALVFGREESGLLESELMLCSHACSIPSGRSQPSLNLSHAVAVVVSQLFDIKQQRLLAANQQQQQQQQQVAAAGLPGLDPSVGPLAPSGSLFEDDRMRWRREVALAPANQAELEALLQRMAALLQAAGISAEESVGGGPKSNHGRRKRLMGHARSMLLRSQASAAEVRALHGLCKELEGRAEAAQQQQAG</sequence>
<comment type="caution">
    <text evidence="7">The sequence shown here is derived from an EMBL/GenBank/DDBJ whole genome shotgun (WGS) entry which is preliminary data.</text>
</comment>
<keyword evidence="3" id="KW-0808">Transferase</keyword>
<feature type="compositionally biased region" description="Low complexity" evidence="5">
    <location>
        <begin position="178"/>
        <end position="204"/>
    </location>
</feature>
<dbReference type="SUPFAM" id="SSF75217">
    <property type="entry name" value="alpha/beta knot"/>
    <property type="match status" value="1"/>
</dbReference>
<dbReference type="GO" id="GO:0008173">
    <property type="term" value="F:RNA methyltransferase activity"/>
    <property type="evidence" value="ECO:0007669"/>
    <property type="project" value="InterPro"/>
</dbReference>
<dbReference type="InterPro" id="IPR001537">
    <property type="entry name" value="SpoU_MeTrfase"/>
</dbReference>
<keyword evidence="2" id="KW-0489">Methyltransferase</keyword>
<feature type="compositionally biased region" description="Low complexity" evidence="5">
    <location>
        <begin position="17"/>
        <end position="54"/>
    </location>
</feature>
<organism evidence="7 8">
    <name type="scientific">Chlorella vulgaris</name>
    <name type="common">Green alga</name>
    <dbReference type="NCBI Taxonomy" id="3077"/>
    <lineage>
        <taxon>Eukaryota</taxon>
        <taxon>Viridiplantae</taxon>
        <taxon>Chlorophyta</taxon>
        <taxon>core chlorophytes</taxon>
        <taxon>Trebouxiophyceae</taxon>
        <taxon>Chlorellales</taxon>
        <taxon>Chlorellaceae</taxon>
        <taxon>Chlorella clade</taxon>
        <taxon>Chlorella</taxon>
    </lineage>
</organism>
<dbReference type="CDD" id="cd18093">
    <property type="entry name" value="SpoU-like_TrmJ"/>
    <property type="match status" value="1"/>
</dbReference>
<dbReference type="Gene3D" id="3.40.1280.10">
    <property type="match status" value="1"/>
</dbReference>
<feature type="region of interest" description="Disordered" evidence="5">
    <location>
        <begin position="176"/>
        <end position="209"/>
    </location>
</feature>
<accession>A0A9D4TJ41</accession>
<keyword evidence="4" id="KW-0949">S-adenosyl-L-methionine</keyword>
<feature type="domain" description="tRNA/rRNA methyltransferase SpoU type" evidence="6">
    <location>
        <begin position="70"/>
        <end position="143"/>
    </location>
</feature>